<dbReference type="EMBL" id="MBFR01000104">
    <property type="protein sequence ID" value="PVU94004.1"/>
    <property type="molecule type" value="Genomic_DNA"/>
</dbReference>
<dbReference type="Gene3D" id="3.30.70.330">
    <property type="match status" value="2"/>
</dbReference>
<feature type="domain" description="RRM" evidence="5">
    <location>
        <begin position="222"/>
        <end position="303"/>
    </location>
</feature>
<feature type="compositionally biased region" description="Polar residues" evidence="4">
    <location>
        <begin position="76"/>
        <end position="97"/>
    </location>
</feature>
<keyword evidence="2 3" id="KW-0694">RNA-binding</keyword>
<dbReference type="InterPro" id="IPR012677">
    <property type="entry name" value="Nucleotide-bd_a/b_plait_sf"/>
</dbReference>
<feature type="compositionally biased region" description="Polar residues" evidence="4">
    <location>
        <begin position="538"/>
        <end position="554"/>
    </location>
</feature>
<keyword evidence="7" id="KW-1185">Reference proteome</keyword>
<proteinExistence type="predicted"/>
<feature type="compositionally biased region" description="Basic and acidic residues" evidence="4">
    <location>
        <begin position="61"/>
        <end position="74"/>
    </location>
</feature>
<evidence type="ECO:0000256" key="2">
    <source>
        <dbReference type="ARBA" id="ARBA00022884"/>
    </source>
</evidence>
<feature type="region of interest" description="Disordered" evidence="4">
    <location>
        <begin position="453"/>
        <end position="554"/>
    </location>
</feature>
<organism evidence="6 7">
    <name type="scientific">Smittium simulii</name>
    <dbReference type="NCBI Taxonomy" id="133385"/>
    <lineage>
        <taxon>Eukaryota</taxon>
        <taxon>Fungi</taxon>
        <taxon>Fungi incertae sedis</taxon>
        <taxon>Zoopagomycota</taxon>
        <taxon>Kickxellomycotina</taxon>
        <taxon>Harpellomycetes</taxon>
        <taxon>Harpellales</taxon>
        <taxon>Legeriomycetaceae</taxon>
        <taxon>Smittium</taxon>
    </lineage>
</organism>
<dbReference type="CDD" id="cd12325">
    <property type="entry name" value="RRM1_hnRNPA_hnRNPD_like"/>
    <property type="match status" value="1"/>
</dbReference>
<feature type="compositionally biased region" description="Polar residues" evidence="4">
    <location>
        <begin position="17"/>
        <end position="32"/>
    </location>
</feature>
<keyword evidence="1" id="KW-0677">Repeat</keyword>
<dbReference type="SMART" id="SM00360">
    <property type="entry name" value="RRM"/>
    <property type="match status" value="2"/>
</dbReference>
<reference evidence="6 7" key="1">
    <citation type="journal article" date="2018" name="MBio">
        <title>Comparative Genomics Reveals the Core Gene Toolbox for the Fungus-Insect Symbiosis.</title>
        <authorList>
            <person name="Wang Y."/>
            <person name="Stata M."/>
            <person name="Wang W."/>
            <person name="Stajich J.E."/>
            <person name="White M.M."/>
            <person name="Moncalvo J.M."/>
        </authorList>
    </citation>
    <scope>NUCLEOTIDE SEQUENCE [LARGE SCALE GENOMIC DNA]</scope>
    <source>
        <strain evidence="6 7">SWE-8-4</strain>
    </source>
</reference>
<dbReference type="FunFam" id="3.30.70.330:FF:000025">
    <property type="entry name" value="RNA-binding protein Musashi homolog 2 isoform X1"/>
    <property type="match status" value="1"/>
</dbReference>
<dbReference type="AlphaFoldDB" id="A0A2T9YP12"/>
<dbReference type="InterPro" id="IPR035979">
    <property type="entry name" value="RBD_domain_sf"/>
</dbReference>
<comment type="caution">
    <text evidence="6">The sequence shown here is derived from an EMBL/GenBank/DDBJ whole genome shotgun (WGS) entry which is preliminary data.</text>
</comment>
<feature type="domain" description="RRM" evidence="5">
    <location>
        <begin position="107"/>
        <end position="184"/>
    </location>
</feature>
<feature type="region of interest" description="Disordered" evidence="4">
    <location>
        <begin position="59"/>
        <end position="97"/>
    </location>
</feature>
<dbReference type="PROSITE" id="PS50102">
    <property type="entry name" value="RRM"/>
    <property type="match status" value="2"/>
</dbReference>
<feature type="compositionally biased region" description="Basic and acidic residues" evidence="4">
    <location>
        <begin position="495"/>
        <end position="535"/>
    </location>
</feature>
<dbReference type="STRING" id="133385.A0A2T9YP12"/>
<dbReference type="Pfam" id="PF00076">
    <property type="entry name" value="RRM_1"/>
    <property type="match status" value="2"/>
</dbReference>
<dbReference type="Proteomes" id="UP000245383">
    <property type="component" value="Unassembled WGS sequence"/>
</dbReference>
<name>A0A2T9YP12_9FUNG</name>
<dbReference type="GO" id="GO:0003729">
    <property type="term" value="F:mRNA binding"/>
    <property type="evidence" value="ECO:0007669"/>
    <property type="project" value="TreeGrafter"/>
</dbReference>
<dbReference type="OrthoDB" id="1875751at2759"/>
<dbReference type="PANTHER" id="PTHR48032:SF6">
    <property type="entry name" value="RNA-BINDING (RRM_RBD_RNP MOTIFS) FAMILY PROTEIN"/>
    <property type="match status" value="1"/>
</dbReference>
<evidence type="ECO:0000256" key="4">
    <source>
        <dbReference type="SAM" id="MobiDB-lite"/>
    </source>
</evidence>
<protein>
    <recommendedName>
        <fullName evidence="5">RRM domain-containing protein</fullName>
    </recommendedName>
</protein>
<evidence type="ECO:0000256" key="3">
    <source>
        <dbReference type="PROSITE-ProRule" id="PRU00176"/>
    </source>
</evidence>
<evidence type="ECO:0000256" key="1">
    <source>
        <dbReference type="ARBA" id="ARBA00022737"/>
    </source>
</evidence>
<evidence type="ECO:0000259" key="5">
    <source>
        <dbReference type="PROSITE" id="PS50102"/>
    </source>
</evidence>
<gene>
    <name evidence="6" type="ORF">BB561_002857</name>
</gene>
<feature type="region of interest" description="Disordered" evidence="4">
    <location>
        <begin position="1"/>
        <end position="38"/>
    </location>
</feature>
<evidence type="ECO:0000313" key="7">
    <source>
        <dbReference type="Proteomes" id="UP000245383"/>
    </source>
</evidence>
<accession>A0A2T9YP12</accession>
<dbReference type="GO" id="GO:0006417">
    <property type="term" value="P:regulation of translation"/>
    <property type="evidence" value="ECO:0007669"/>
    <property type="project" value="TreeGrafter"/>
</dbReference>
<sequence>MSQALSPDNLSKEEPVSSDQDYLYSTTYNNENEPLKDEINVNHIDVPESWNLENDTETADFENHQSDSKPHEQNPELYNTKSSEQGSLQDNFSSHPNSDAINSKYIGKLFIGGLSWETNEDRLQSYFSKFGEVTECKIMRDQATNRPRGFGFVTFADSGAINKVLLEPTHFLDDKRIDPKPAVPRDQQNISSNNFDNNIGQQPGLIGLNQFQPTQTMEQRSDTLFAGGLPPTVIEDDLRKAFERFGAIVEVKMMVDRETGRPRGFAFVQFDNEMSVQNAIKVCESGDGLVIHDKRVDVKRAVHKKKNNQNDMMGAGLSNNSMYQYGYGANGVMPYGVGNMGMVPGVGYGQGMNVGLTSGMGMGMNPNMMSNYGYNMMNPAMMNNYAYMMNPSMMTSMDYQNIQSGYPNTNQSSMGATNSMQMYGYAGYDSNAAAISGTDHSASLFENQNEGASAANITNPPIGNPKDQEYQSADSQSNSKTNKTQNYNSGYDNDNYNRRSANEGSTERSRDRRDRRDISKEGSRRDRSAERDRSGRSYNRQQQGRSYGNSNYSR</sequence>
<dbReference type="PANTHER" id="PTHR48032">
    <property type="entry name" value="RNA-BINDING PROTEIN MUSASHI HOMOLOG RBP6"/>
    <property type="match status" value="1"/>
</dbReference>
<evidence type="ECO:0000313" key="6">
    <source>
        <dbReference type="EMBL" id="PVU94004.1"/>
    </source>
</evidence>
<dbReference type="InterPro" id="IPR000504">
    <property type="entry name" value="RRM_dom"/>
</dbReference>
<dbReference type="SUPFAM" id="SSF54928">
    <property type="entry name" value="RNA-binding domain, RBD"/>
    <property type="match status" value="2"/>
</dbReference>
<feature type="compositionally biased region" description="Polar residues" evidence="4">
    <location>
        <begin position="470"/>
        <end position="485"/>
    </location>
</feature>